<dbReference type="PANTHER" id="PTHR47501">
    <property type="entry name" value="TRANSPOSASE-RELATED"/>
    <property type="match status" value="1"/>
</dbReference>
<protein>
    <recommendedName>
        <fullName evidence="3">Transposase</fullName>
    </recommendedName>
</protein>
<comment type="caution">
    <text evidence="1">The sequence shown here is derived from an EMBL/GenBank/DDBJ whole genome shotgun (WGS) entry which is preliminary data.</text>
</comment>
<dbReference type="Proteomes" id="UP001160148">
    <property type="component" value="Unassembled WGS sequence"/>
</dbReference>
<keyword evidence="2" id="KW-1185">Reference proteome</keyword>
<name>A0AAV0XYS7_9HEMI</name>
<dbReference type="InterPro" id="IPR012337">
    <property type="entry name" value="RNaseH-like_sf"/>
</dbReference>
<evidence type="ECO:0000313" key="2">
    <source>
        <dbReference type="Proteomes" id="UP001160148"/>
    </source>
</evidence>
<organism evidence="1 2">
    <name type="scientific">Macrosiphum euphorbiae</name>
    <name type="common">potato aphid</name>
    <dbReference type="NCBI Taxonomy" id="13131"/>
    <lineage>
        <taxon>Eukaryota</taxon>
        <taxon>Metazoa</taxon>
        <taxon>Ecdysozoa</taxon>
        <taxon>Arthropoda</taxon>
        <taxon>Hexapoda</taxon>
        <taxon>Insecta</taxon>
        <taxon>Pterygota</taxon>
        <taxon>Neoptera</taxon>
        <taxon>Paraneoptera</taxon>
        <taxon>Hemiptera</taxon>
        <taxon>Sternorrhyncha</taxon>
        <taxon>Aphidomorpha</taxon>
        <taxon>Aphidoidea</taxon>
        <taxon>Aphididae</taxon>
        <taxon>Macrosiphini</taxon>
        <taxon>Macrosiphum</taxon>
    </lineage>
</organism>
<evidence type="ECO:0000313" key="1">
    <source>
        <dbReference type="EMBL" id="CAI6373814.1"/>
    </source>
</evidence>
<evidence type="ECO:0008006" key="3">
    <source>
        <dbReference type="Google" id="ProtNLM"/>
    </source>
</evidence>
<dbReference type="PANTHER" id="PTHR47501:SF5">
    <property type="entry name" value="HAT C-TERMINAL DIMERISATION DOMAIN-CONTAINING PROTEIN"/>
    <property type="match status" value="1"/>
</dbReference>
<gene>
    <name evidence="1" type="ORF">MEUPH1_LOCUS27515</name>
</gene>
<dbReference type="SUPFAM" id="SSF53098">
    <property type="entry name" value="Ribonuclease H-like"/>
    <property type="match status" value="1"/>
</dbReference>
<sequence>MKNDLIEKLSNLSYVATTADAWSNGKRSYLRITVHWINPKTLSRCNGALACTRLKGPHTYDVLAQLLFNTYVSFKIQNQVMRTTTDNGRNFVKAFTVFGVDHDVNNTAVCNDEADDVQFIELFDILSTSNTYMNDDDYNNIHLPPHFRCASHRFSGQQRY</sequence>
<dbReference type="AlphaFoldDB" id="A0AAV0XYS7"/>
<reference evidence="1 2" key="1">
    <citation type="submission" date="2023-01" db="EMBL/GenBank/DDBJ databases">
        <authorList>
            <person name="Whitehead M."/>
        </authorList>
    </citation>
    <scope>NUCLEOTIDE SEQUENCE [LARGE SCALE GENOMIC DNA]</scope>
</reference>
<dbReference type="EMBL" id="CARXXK010001128">
    <property type="protein sequence ID" value="CAI6373814.1"/>
    <property type="molecule type" value="Genomic_DNA"/>
</dbReference>
<proteinExistence type="predicted"/>
<accession>A0AAV0XYS7</accession>